<dbReference type="Proteomes" id="UP001168821">
    <property type="component" value="Unassembled WGS sequence"/>
</dbReference>
<dbReference type="SUPFAM" id="SSF53098">
    <property type="entry name" value="Ribonuclease H-like"/>
    <property type="match status" value="1"/>
</dbReference>
<accession>A0AA38HT06</accession>
<proteinExistence type="predicted"/>
<organism evidence="1 2">
    <name type="scientific">Zophobas morio</name>
    <dbReference type="NCBI Taxonomy" id="2755281"/>
    <lineage>
        <taxon>Eukaryota</taxon>
        <taxon>Metazoa</taxon>
        <taxon>Ecdysozoa</taxon>
        <taxon>Arthropoda</taxon>
        <taxon>Hexapoda</taxon>
        <taxon>Insecta</taxon>
        <taxon>Pterygota</taxon>
        <taxon>Neoptera</taxon>
        <taxon>Endopterygota</taxon>
        <taxon>Coleoptera</taxon>
        <taxon>Polyphaga</taxon>
        <taxon>Cucujiformia</taxon>
        <taxon>Tenebrionidae</taxon>
        <taxon>Zophobas</taxon>
    </lineage>
</organism>
<dbReference type="EMBL" id="JALNTZ010000008">
    <property type="protein sequence ID" value="KAJ3643438.1"/>
    <property type="molecule type" value="Genomic_DNA"/>
</dbReference>
<name>A0AA38HT06_9CUCU</name>
<dbReference type="GO" id="GO:0003676">
    <property type="term" value="F:nucleic acid binding"/>
    <property type="evidence" value="ECO:0007669"/>
    <property type="project" value="InterPro"/>
</dbReference>
<evidence type="ECO:0008006" key="3">
    <source>
        <dbReference type="Google" id="ProtNLM"/>
    </source>
</evidence>
<evidence type="ECO:0000313" key="2">
    <source>
        <dbReference type="Proteomes" id="UP001168821"/>
    </source>
</evidence>
<dbReference type="Gene3D" id="3.30.420.10">
    <property type="entry name" value="Ribonuclease H-like superfamily/Ribonuclease H"/>
    <property type="match status" value="1"/>
</dbReference>
<reference evidence="1" key="1">
    <citation type="journal article" date="2023" name="G3 (Bethesda)">
        <title>Whole genome assemblies of Zophobas morio and Tenebrio molitor.</title>
        <authorList>
            <person name="Kaur S."/>
            <person name="Stinson S.A."/>
            <person name="diCenzo G.C."/>
        </authorList>
    </citation>
    <scope>NUCLEOTIDE SEQUENCE</scope>
    <source>
        <strain evidence="1">QUZm001</strain>
    </source>
</reference>
<dbReference type="InterPro" id="IPR036397">
    <property type="entry name" value="RNaseH_sf"/>
</dbReference>
<gene>
    <name evidence="1" type="ORF">Zmor_026149</name>
</gene>
<protein>
    <recommendedName>
        <fullName evidence="3">KRAB-A domain-containing protein 2-like</fullName>
    </recommendedName>
</protein>
<keyword evidence="2" id="KW-1185">Reference proteome</keyword>
<dbReference type="AlphaFoldDB" id="A0AA38HT06"/>
<dbReference type="InterPro" id="IPR012337">
    <property type="entry name" value="RNaseH-like_sf"/>
</dbReference>
<sequence>MGEVFRAKLKDDRSSVNRLRTALSQRQYNVLMSKVLVTKLNKSHRSAQDLLLLEKYDVTNSEPKRLIVPSTNPTKPVFYVHDDELFQVFLSAHLSTDHGNRDKMMKLLKKQFKNVTYKDITIFLSVCQECITKKQEQPTEIDKRSAQFNNQCYVDFIDYEFSPDGSFKYILVYREMYTKFSILKPLNSTRPEEVATNLINIFGILGPPAFLQSSCGTKFVEKLIDILKILWPSLEIGNMKTEVTDSFVQDIESLVTSWMRCNKKSKWSEGIRFVQLKCNTIFNEEINMTPYEALFKHKVKVGSSRSKDDGDEENEEMAVVCKEETINDDDNENNDIDDGENVEMNEIMEISKTEPKTICGDCGTELSDEDVECNHCKSKELT</sequence>
<evidence type="ECO:0000313" key="1">
    <source>
        <dbReference type="EMBL" id="KAJ3643438.1"/>
    </source>
</evidence>
<comment type="caution">
    <text evidence="1">The sequence shown here is derived from an EMBL/GenBank/DDBJ whole genome shotgun (WGS) entry which is preliminary data.</text>
</comment>